<comment type="caution">
    <text evidence="2">The sequence shown here is derived from an EMBL/GenBank/DDBJ whole genome shotgun (WGS) entry which is preliminary data.</text>
</comment>
<evidence type="ECO:0000313" key="3">
    <source>
        <dbReference type="Proteomes" id="UP001612741"/>
    </source>
</evidence>
<dbReference type="RefSeq" id="WP_397087648.1">
    <property type="nucleotide sequence ID" value="NZ_JBITGY010000009.1"/>
</dbReference>
<sequence>MPIEQAFPTQVPTGLPGTGSLAMQTLWHYTSETNLAGILRTRKLNPSLKAHNPRDARYGDGQYLSDVRPGTKTSSQLASLFVRVPYARQRFTHYVEIDVAELKVECCREHVFLVPGREPLDLDGRIVSWGLNEWPGISG</sequence>
<reference evidence="2 3" key="1">
    <citation type="submission" date="2024-10" db="EMBL/GenBank/DDBJ databases">
        <title>The Natural Products Discovery Center: Release of the First 8490 Sequenced Strains for Exploring Actinobacteria Biosynthetic Diversity.</title>
        <authorList>
            <person name="Kalkreuter E."/>
            <person name="Kautsar S.A."/>
            <person name="Yang D."/>
            <person name="Bader C.D."/>
            <person name="Teijaro C.N."/>
            <person name="Fluegel L."/>
            <person name="Davis C.M."/>
            <person name="Simpson J.R."/>
            <person name="Lauterbach L."/>
            <person name="Steele A.D."/>
            <person name="Gui C."/>
            <person name="Meng S."/>
            <person name="Li G."/>
            <person name="Viehrig K."/>
            <person name="Ye F."/>
            <person name="Su P."/>
            <person name="Kiefer A.F."/>
            <person name="Nichols A."/>
            <person name="Cepeda A.J."/>
            <person name="Yan W."/>
            <person name="Fan B."/>
            <person name="Jiang Y."/>
            <person name="Adhikari A."/>
            <person name="Zheng C.-J."/>
            <person name="Schuster L."/>
            <person name="Cowan T.M."/>
            <person name="Smanski M.J."/>
            <person name="Chevrette M.G."/>
            <person name="De Carvalho L.P.S."/>
            <person name="Shen B."/>
        </authorList>
    </citation>
    <scope>NUCLEOTIDE SEQUENCE [LARGE SCALE GENOMIC DNA]</scope>
    <source>
        <strain evidence="2 3">NPDC050545</strain>
    </source>
</reference>
<organism evidence="2 3">
    <name type="scientific">Nonomuraea typhae</name>
    <dbReference type="NCBI Taxonomy" id="2603600"/>
    <lineage>
        <taxon>Bacteria</taxon>
        <taxon>Bacillati</taxon>
        <taxon>Actinomycetota</taxon>
        <taxon>Actinomycetes</taxon>
        <taxon>Streptosporangiales</taxon>
        <taxon>Streptosporangiaceae</taxon>
        <taxon>Nonomuraea</taxon>
    </lineage>
</organism>
<dbReference type="InterPro" id="IPR028920">
    <property type="entry name" value="Tox-ART-HYD1_dom"/>
</dbReference>
<protein>
    <submittedName>
        <fullName evidence="2">HYD1 signature containing ADP-ribosyltransferase family protein</fullName>
    </submittedName>
</protein>
<feature type="domain" description="Tox-ART-HYD1" evidence="1">
    <location>
        <begin position="26"/>
        <end position="126"/>
    </location>
</feature>
<keyword evidence="3" id="KW-1185">Reference proteome</keyword>
<gene>
    <name evidence="2" type="ORF">ACIBG2_33880</name>
</gene>
<evidence type="ECO:0000259" key="1">
    <source>
        <dbReference type="Pfam" id="PF15633"/>
    </source>
</evidence>
<accession>A0ABW7Z4E4</accession>
<dbReference type="EMBL" id="JBITGY010000009">
    <property type="protein sequence ID" value="MFI6502409.1"/>
    <property type="molecule type" value="Genomic_DNA"/>
</dbReference>
<name>A0ABW7Z4E4_9ACTN</name>
<evidence type="ECO:0000313" key="2">
    <source>
        <dbReference type="EMBL" id="MFI6502409.1"/>
    </source>
</evidence>
<dbReference type="Pfam" id="PF15633">
    <property type="entry name" value="Tox-ART-HYD1"/>
    <property type="match status" value="1"/>
</dbReference>
<dbReference type="Proteomes" id="UP001612741">
    <property type="component" value="Unassembled WGS sequence"/>
</dbReference>
<proteinExistence type="predicted"/>